<dbReference type="AlphaFoldDB" id="A0A1G8FJ92"/>
<evidence type="ECO:0000313" key="2">
    <source>
        <dbReference type="Proteomes" id="UP000199492"/>
    </source>
</evidence>
<organism evidence="1 2">
    <name type="scientific">Winogradskyella thalassocola</name>
    <dbReference type="NCBI Taxonomy" id="262004"/>
    <lineage>
        <taxon>Bacteria</taxon>
        <taxon>Pseudomonadati</taxon>
        <taxon>Bacteroidota</taxon>
        <taxon>Flavobacteriia</taxon>
        <taxon>Flavobacteriales</taxon>
        <taxon>Flavobacteriaceae</taxon>
        <taxon>Winogradskyella</taxon>
    </lineage>
</organism>
<dbReference type="OrthoDB" id="980721at2"/>
<dbReference type="EMBL" id="FNCZ01000004">
    <property type="protein sequence ID" value="SDH82220.1"/>
    <property type="molecule type" value="Genomic_DNA"/>
</dbReference>
<keyword evidence="2" id="KW-1185">Reference proteome</keyword>
<dbReference type="Pfam" id="PF14567">
    <property type="entry name" value="SUKH_5"/>
    <property type="match status" value="1"/>
</dbReference>
<proteinExistence type="predicted"/>
<dbReference type="RefSeq" id="WP_092468490.1">
    <property type="nucleotide sequence ID" value="NZ_FNCZ01000004.1"/>
</dbReference>
<accession>A0A1G8FJ92</accession>
<name>A0A1G8FJ92_9FLAO</name>
<reference evidence="2" key="1">
    <citation type="submission" date="2016-10" db="EMBL/GenBank/DDBJ databases">
        <authorList>
            <person name="Varghese N."/>
            <person name="Submissions S."/>
        </authorList>
    </citation>
    <scope>NUCLEOTIDE SEQUENCE [LARGE SCALE GENOMIC DNA]</scope>
    <source>
        <strain evidence="2">DSM 15363</strain>
    </source>
</reference>
<protein>
    <submittedName>
        <fullName evidence="1">SMI1-KNR4 cell-wall</fullName>
    </submittedName>
</protein>
<dbReference type="Proteomes" id="UP000199492">
    <property type="component" value="Unassembled WGS sequence"/>
</dbReference>
<dbReference type="Gene3D" id="3.40.1580.10">
    <property type="entry name" value="SMI1/KNR4-like"/>
    <property type="match status" value="1"/>
</dbReference>
<gene>
    <name evidence="1" type="ORF">SAMN04489796_104271</name>
</gene>
<sequence>MTFEDIKAKYSDREPAFPANCPEPNEKDLNELIEKYNCKFPKSFVEFQLKYCKEIPLGDFAFDGFGFANKELEPYMNLEEVLKDYAELGFPEYLTPFRQDNGDFYCFDNRSSESEFPVVIFDHNSNGIESDPNYKWKNFIDWIEKTMEDEY</sequence>
<evidence type="ECO:0000313" key="1">
    <source>
        <dbReference type="EMBL" id="SDH82220.1"/>
    </source>
</evidence>
<dbReference type="InterPro" id="IPR037883">
    <property type="entry name" value="Knr4/Smi1-like_sf"/>
</dbReference>
<dbReference type="SUPFAM" id="SSF160631">
    <property type="entry name" value="SMI1/KNR4-like"/>
    <property type="match status" value="1"/>
</dbReference>